<dbReference type="InterPro" id="IPR001387">
    <property type="entry name" value="Cro/C1-type_HTH"/>
</dbReference>
<dbReference type="InterPro" id="IPR010982">
    <property type="entry name" value="Lambda_DNA-bd_dom_sf"/>
</dbReference>
<protein>
    <submittedName>
        <fullName evidence="2">Transcriptional regulators</fullName>
    </submittedName>
</protein>
<accession>A0A388T8M7</accession>
<dbReference type="GO" id="GO:0003677">
    <property type="term" value="F:DNA binding"/>
    <property type="evidence" value="ECO:0007669"/>
    <property type="project" value="InterPro"/>
</dbReference>
<dbReference type="Pfam" id="PF01381">
    <property type="entry name" value="HTH_3"/>
    <property type="match status" value="1"/>
</dbReference>
<dbReference type="EMBL" id="BGZN01000003">
    <property type="protein sequence ID" value="GBR72892.1"/>
    <property type="molecule type" value="Genomic_DNA"/>
</dbReference>
<comment type="caution">
    <text evidence="2">The sequence shown here is derived from an EMBL/GenBank/DDBJ whole genome shotgun (WGS) entry which is preliminary data.</text>
</comment>
<organism evidence="2 3">
    <name type="scientific">Termititenax aidoneus</name>
    <dbReference type="NCBI Taxonomy" id="2218524"/>
    <lineage>
        <taxon>Bacteria</taxon>
        <taxon>Bacillati</taxon>
        <taxon>Candidatus Margulisiibacteriota</taxon>
        <taxon>Candidatus Termititenacia</taxon>
        <taxon>Candidatus Termititenacales</taxon>
        <taxon>Candidatus Termititenacaceae</taxon>
        <taxon>Candidatus Termititenax</taxon>
    </lineage>
</organism>
<gene>
    <name evidence="2" type="ORF">NO1_0349</name>
</gene>
<dbReference type="Gene3D" id="1.10.260.40">
    <property type="entry name" value="lambda repressor-like DNA-binding domains"/>
    <property type="match status" value="1"/>
</dbReference>
<dbReference type="AlphaFoldDB" id="A0A388T8M7"/>
<dbReference type="SMART" id="SM00530">
    <property type="entry name" value="HTH_XRE"/>
    <property type="match status" value="1"/>
</dbReference>
<reference evidence="2 3" key="1">
    <citation type="journal article" date="2019" name="ISME J.">
        <title>Genome analyses of uncultured TG2/ZB3 bacteria in 'Margulisbacteria' specifically attached to ectosymbiotic spirochetes of protists in the termite gut.</title>
        <authorList>
            <person name="Utami Y.D."/>
            <person name="Kuwahara H."/>
            <person name="Igai K."/>
            <person name="Murakami T."/>
            <person name="Sugaya K."/>
            <person name="Morikawa T."/>
            <person name="Nagura Y."/>
            <person name="Yuki M."/>
            <person name="Deevong P."/>
            <person name="Inoue T."/>
            <person name="Kihara K."/>
            <person name="Lo N."/>
            <person name="Yamada A."/>
            <person name="Ohkuma M."/>
            <person name="Hongoh Y."/>
        </authorList>
    </citation>
    <scope>NUCLEOTIDE SEQUENCE [LARGE SCALE GENOMIC DNA]</scope>
    <source>
        <strain evidence="2">NkOx7-01</strain>
    </source>
</reference>
<evidence type="ECO:0000259" key="1">
    <source>
        <dbReference type="PROSITE" id="PS50943"/>
    </source>
</evidence>
<sequence length="190" mass="21666">MAIKQINPEQAQHLKNLLKQKQISLEKMGKALGVSFQLVHQYTTGRCNPSPETMAEMAKVLSVPLCYMYIDCTQKALEVISNYFQQHGFFVKKEVAKTYSCDLLCLSPMQNIIIAANVKKTSTKKFSDSALNIDFIEQSLRKTYNIKNCVFLKVEITPEKVHINYDKKLEHLPSLPKLLKALDSLSIVWP</sequence>
<feature type="domain" description="HTH cro/C1-type" evidence="1">
    <location>
        <begin position="14"/>
        <end position="68"/>
    </location>
</feature>
<dbReference type="PROSITE" id="PS50943">
    <property type="entry name" value="HTH_CROC1"/>
    <property type="match status" value="1"/>
</dbReference>
<dbReference type="Proteomes" id="UP000269352">
    <property type="component" value="Unassembled WGS sequence"/>
</dbReference>
<keyword evidence="3" id="KW-1185">Reference proteome</keyword>
<evidence type="ECO:0000313" key="3">
    <source>
        <dbReference type="Proteomes" id="UP000269352"/>
    </source>
</evidence>
<dbReference type="SUPFAM" id="SSF47413">
    <property type="entry name" value="lambda repressor-like DNA-binding domains"/>
    <property type="match status" value="1"/>
</dbReference>
<name>A0A388T8M7_TERA1</name>
<dbReference type="CDD" id="cd00093">
    <property type="entry name" value="HTH_XRE"/>
    <property type="match status" value="1"/>
</dbReference>
<proteinExistence type="predicted"/>
<evidence type="ECO:0000313" key="2">
    <source>
        <dbReference type="EMBL" id="GBR72892.1"/>
    </source>
</evidence>